<dbReference type="EMBL" id="AEDD01000003">
    <property type="protein sequence ID" value="EFM11812.1"/>
    <property type="molecule type" value="Genomic_DNA"/>
</dbReference>
<sequence>MLKRWVVAVCTIVLLFGSIEYVRLNRVAEAAPAVSDISGHWAESSILKMIQLGYANGYADGTFKPNASITRAEFMKMVVNVMGLSTKDTTGKWYVPYVNAAVAAGIHQTKDYNGNYDHAITRMEIAKIVARASNASLRTGKDSNDLLMYEATKRGLITGLANGDLGKDKNATRAEAVVMTDRLLTLSKGGALKVDKRAASYAEVAYHHTNIETMWGGKMNPLPQTHDFSYTVKGTFEQILIIDLSDKNSPYRGWVPSLQKIDGKAGDDDYLIAMKIELENTKITPTRTRVYTYNLIGNPYFVRAGIPSGNSPIGAINFLSLEKINKVRTWHLMTISKKDFQEKREKNWRLWYFDWNVPKSFELSNEGRLFTK</sequence>
<dbReference type="PANTHER" id="PTHR43308">
    <property type="entry name" value="OUTER MEMBRANE PROTEIN ALPHA-RELATED"/>
    <property type="match status" value="1"/>
</dbReference>
<evidence type="ECO:0000313" key="2">
    <source>
        <dbReference type="EMBL" id="EFM11812.1"/>
    </source>
</evidence>
<dbReference type="Proteomes" id="UP000005387">
    <property type="component" value="Unassembled WGS sequence"/>
</dbReference>
<dbReference type="PANTHER" id="PTHR43308:SF5">
    <property type="entry name" value="S-LAYER PROTEIN _ PEPTIDOGLYCAN ENDO-BETA-N-ACETYLGLUCOSAMINIDASE"/>
    <property type="match status" value="1"/>
</dbReference>
<organism evidence="2 3">
    <name type="scientific">Paenibacillus curdlanolyticus YK9</name>
    <dbReference type="NCBI Taxonomy" id="717606"/>
    <lineage>
        <taxon>Bacteria</taxon>
        <taxon>Bacillati</taxon>
        <taxon>Bacillota</taxon>
        <taxon>Bacilli</taxon>
        <taxon>Bacillales</taxon>
        <taxon>Paenibacillaceae</taxon>
        <taxon>Paenibacillus</taxon>
    </lineage>
</organism>
<proteinExistence type="predicted"/>
<dbReference type="RefSeq" id="WP_006037431.1">
    <property type="nucleotide sequence ID" value="NZ_AEDD01000003.1"/>
</dbReference>
<dbReference type="Pfam" id="PF00395">
    <property type="entry name" value="SLH"/>
    <property type="match status" value="1"/>
</dbReference>
<dbReference type="AlphaFoldDB" id="E0I6Z6"/>
<feature type="domain" description="SLH" evidence="1">
    <location>
        <begin position="29"/>
        <end position="92"/>
    </location>
</feature>
<dbReference type="OrthoDB" id="5845122at2"/>
<accession>E0I6Z6</accession>
<evidence type="ECO:0000313" key="3">
    <source>
        <dbReference type="Proteomes" id="UP000005387"/>
    </source>
</evidence>
<reference evidence="2 3" key="1">
    <citation type="submission" date="2010-07" db="EMBL/GenBank/DDBJ databases">
        <title>The draft genome of Paenibacillus curdlanolyticus YK9.</title>
        <authorList>
            <consortium name="US DOE Joint Genome Institute (JGI-PGF)"/>
            <person name="Lucas S."/>
            <person name="Copeland A."/>
            <person name="Lapidus A."/>
            <person name="Cheng J.-F."/>
            <person name="Bruce D."/>
            <person name="Goodwin L."/>
            <person name="Pitluck S."/>
            <person name="Land M.L."/>
            <person name="Hauser L."/>
            <person name="Chang Y.-J."/>
            <person name="Jeffries C."/>
            <person name="Anderson I.J."/>
            <person name="Johnson E."/>
            <person name="Loganathan U."/>
            <person name="Mulhopadhyay B."/>
            <person name="Kyrpides N."/>
            <person name="Woyke T.J."/>
        </authorList>
    </citation>
    <scope>NUCLEOTIDE SEQUENCE [LARGE SCALE GENOMIC DNA]</scope>
    <source>
        <strain evidence="2 3">YK9</strain>
    </source>
</reference>
<dbReference type="PROSITE" id="PS51272">
    <property type="entry name" value="SLH"/>
    <property type="match status" value="1"/>
</dbReference>
<evidence type="ECO:0000259" key="1">
    <source>
        <dbReference type="PROSITE" id="PS51272"/>
    </source>
</evidence>
<dbReference type="InterPro" id="IPR051465">
    <property type="entry name" value="Cell_Envelope_Struct_Comp"/>
</dbReference>
<protein>
    <submittedName>
        <fullName evidence="2">S-layer domain protein</fullName>
    </submittedName>
</protein>
<dbReference type="STRING" id="717606.PaecuDRAFT_1420"/>
<keyword evidence="3" id="KW-1185">Reference proteome</keyword>
<name>E0I6Z6_9BACL</name>
<dbReference type="eggNOG" id="COG5492">
    <property type="taxonomic scope" value="Bacteria"/>
</dbReference>
<dbReference type="InterPro" id="IPR001119">
    <property type="entry name" value="SLH_dom"/>
</dbReference>
<gene>
    <name evidence="2" type="ORF">PaecuDRAFT_1420</name>
</gene>